<keyword evidence="2" id="KW-1185">Reference proteome</keyword>
<evidence type="ECO:0000313" key="1">
    <source>
        <dbReference type="EMBL" id="KIO01332.1"/>
    </source>
</evidence>
<proteinExistence type="predicted"/>
<organism evidence="1 2">
    <name type="scientific">Pisolithus tinctorius Marx 270</name>
    <dbReference type="NCBI Taxonomy" id="870435"/>
    <lineage>
        <taxon>Eukaryota</taxon>
        <taxon>Fungi</taxon>
        <taxon>Dikarya</taxon>
        <taxon>Basidiomycota</taxon>
        <taxon>Agaricomycotina</taxon>
        <taxon>Agaricomycetes</taxon>
        <taxon>Agaricomycetidae</taxon>
        <taxon>Boletales</taxon>
        <taxon>Sclerodermatineae</taxon>
        <taxon>Pisolithaceae</taxon>
        <taxon>Pisolithus</taxon>
    </lineage>
</organism>
<dbReference type="HOGENOM" id="CLU_2307187_0_0_1"/>
<sequence length="100" mass="11367">MDTLDWLYASAIHCRVSSTLFRSRKSSAYVGPESPSVLKRFSIDADFALWAYCRQRDTNKLVHSLDIHEFRRASPLQGNVSVIDDTPYTQLSGFSGQWPP</sequence>
<reference evidence="1 2" key="1">
    <citation type="submission" date="2014-04" db="EMBL/GenBank/DDBJ databases">
        <authorList>
            <consortium name="DOE Joint Genome Institute"/>
            <person name="Kuo A."/>
            <person name="Kohler A."/>
            <person name="Costa M.D."/>
            <person name="Nagy L.G."/>
            <person name="Floudas D."/>
            <person name="Copeland A."/>
            <person name="Barry K.W."/>
            <person name="Cichocki N."/>
            <person name="Veneault-Fourrey C."/>
            <person name="LaButti K."/>
            <person name="Lindquist E.A."/>
            <person name="Lipzen A."/>
            <person name="Lundell T."/>
            <person name="Morin E."/>
            <person name="Murat C."/>
            <person name="Sun H."/>
            <person name="Tunlid A."/>
            <person name="Henrissat B."/>
            <person name="Grigoriev I.V."/>
            <person name="Hibbett D.S."/>
            <person name="Martin F."/>
            <person name="Nordberg H.P."/>
            <person name="Cantor M.N."/>
            <person name="Hua S.X."/>
        </authorList>
    </citation>
    <scope>NUCLEOTIDE SEQUENCE [LARGE SCALE GENOMIC DNA]</scope>
    <source>
        <strain evidence="1 2">Marx 270</strain>
    </source>
</reference>
<dbReference type="InParanoid" id="A0A0C3JV90"/>
<dbReference type="Proteomes" id="UP000054217">
    <property type="component" value="Unassembled WGS sequence"/>
</dbReference>
<dbReference type="OrthoDB" id="10557445at2759"/>
<reference evidence="2" key="2">
    <citation type="submission" date="2015-01" db="EMBL/GenBank/DDBJ databases">
        <title>Evolutionary Origins and Diversification of the Mycorrhizal Mutualists.</title>
        <authorList>
            <consortium name="DOE Joint Genome Institute"/>
            <consortium name="Mycorrhizal Genomics Consortium"/>
            <person name="Kohler A."/>
            <person name="Kuo A."/>
            <person name="Nagy L.G."/>
            <person name="Floudas D."/>
            <person name="Copeland A."/>
            <person name="Barry K.W."/>
            <person name="Cichocki N."/>
            <person name="Veneault-Fourrey C."/>
            <person name="LaButti K."/>
            <person name="Lindquist E.A."/>
            <person name="Lipzen A."/>
            <person name="Lundell T."/>
            <person name="Morin E."/>
            <person name="Murat C."/>
            <person name="Riley R."/>
            <person name="Ohm R."/>
            <person name="Sun H."/>
            <person name="Tunlid A."/>
            <person name="Henrissat B."/>
            <person name="Grigoriev I.V."/>
            <person name="Hibbett D.S."/>
            <person name="Martin F."/>
        </authorList>
    </citation>
    <scope>NUCLEOTIDE SEQUENCE [LARGE SCALE GENOMIC DNA]</scope>
    <source>
        <strain evidence="2">Marx 270</strain>
    </source>
</reference>
<dbReference type="AlphaFoldDB" id="A0A0C3JV90"/>
<accession>A0A0C3JV90</accession>
<protein>
    <submittedName>
        <fullName evidence="1">Uncharacterized protein</fullName>
    </submittedName>
</protein>
<dbReference type="EMBL" id="KN831989">
    <property type="protein sequence ID" value="KIO01332.1"/>
    <property type="molecule type" value="Genomic_DNA"/>
</dbReference>
<gene>
    <name evidence="1" type="ORF">M404DRAFT_1003235</name>
</gene>
<evidence type="ECO:0000313" key="2">
    <source>
        <dbReference type="Proteomes" id="UP000054217"/>
    </source>
</evidence>
<name>A0A0C3JV90_PISTI</name>